<comment type="caution">
    <text evidence="1">The sequence shown here is derived from an EMBL/GenBank/DDBJ whole genome shotgun (WGS) entry which is preliminary data.</text>
</comment>
<dbReference type="Proteomes" id="UP000299102">
    <property type="component" value="Unassembled WGS sequence"/>
</dbReference>
<keyword evidence="2" id="KW-1185">Reference proteome</keyword>
<gene>
    <name evidence="1" type="ORF">EVAR_89336_1</name>
</gene>
<protein>
    <submittedName>
        <fullName evidence="1">Uncharacterized protein</fullName>
    </submittedName>
</protein>
<sequence length="209" mass="23126">MATKSLGRLAPTVEEWSYLLFYVAATKFPNELNTRFEQRSAIRCGPTNSATKFCTTFLCVDTPSATLTGQMAGPFRQQCEPTYFMGAGAGSTRLRNDSPSKGVHGSPDGQCDSFGTLFHDPPTSDNRHRIRLRCGQQRRSIPYWRLIPKASQPIMGDLPKDEVSAVSPFAGVDFYTPAFLDALKRFVLWRGYLPALIRSNNETNYGGAG</sequence>
<name>A0A4C1Y3A4_EUMVA</name>
<reference evidence="1 2" key="1">
    <citation type="journal article" date="2019" name="Commun. Biol.">
        <title>The bagworm genome reveals a unique fibroin gene that provides high tensile strength.</title>
        <authorList>
            <person name="Kono N."/>
            <person name="Nakamura H."/>
            <person name="Ohtoshi R."/>
            <person name="Tomita M."/>
            <person name="Numata K."/>
            <person name="Arakawa K."/>
        </authorList>
    </citation>
    <scope>NUCLEOTIDE SEQUENCE [LARGE SCALE GENOMIC DNA]</scope>
</reference>
<dbReference type="EMBL" id="BGZK01001054">
    <property type="protein sequence ID" value="GBP69833.1"/>
    <property type="molecule type" value="Genomic_DNA"/>
</dbReference>
<evidence type="ECO:0000313" key="1">
    <source>
        <dbReference type="EMBL" id="GBP69833.1"/>
    </source>
</evidence>
<dbReference type="AlphaFoldDB" id="A0A4C1Y3A4"/>
<organism evidence="1 2">
    <name type="scientific">Eumeta variegata</name>
    <name type="common">Bagworm moth</name>
    <name type="synonym">Eumeta japonica</name>
    <dbReference type="NCBI Taxonomy" id="151549"/>
    <lineage>
        <taxon>Eukaryota</taxon>
        <taxon>Metazoa</taxon>
        <taxon>Ecdysozoa</taxon>
        <taxon>Arthropoda</taxon>
        <taxon>Hexapoda</taxon>
        <taxon>Insecta</taxon>
        <taxon>Pterygota</taxon>
        <taxon>Neoptera</taxon>
        <taxon>Endopterygota</taxon>
        <taxon>Lepidoptera</taxon>
        <taxon>Glossata</taxon>
        <taxon>Ditrysia</taxon>
        <taxon>Tineoidea</taxon>
        <taxon>Psychidae</taxon>
        <taxon>Oiketicinae</taxon>
        <taxon>Eumeta</taxon>
    </lineage>
</organism>
<proteinExistence type="predicted"/>
<accession>A0A4C1Y3A4</accession>
<evidence type="ECO:0000313" key="2">
    <source>
        <dbReference type="Proteomes" id="UP000299102"/>
    </source>
</evidence>